<keyword evidence="3 6" id="KW-0812">Transmembrane</keyword>
<dbReference type="Proteomes" id="UP001319867">
    <property type="component" value="Chromosome"/>
</dbReference>
<feature type="transmembrane region" description="Helical" evidence="6">
    <location>
        <begin position="7"/>
        <end position="25"/>
    </location>
</feature>
<sequence length="223" mass="24826">MKNKAALSIYIGFSIFYLVITALNQEAIARFLKPFLLPLLLVAVYNSPAFTTKKLLLTALTFSWIGDVILLFADKGEIYFILGLVAFLVSHVFYIVLFSKQSISKTINNKISFGAGTGLILLYFFGMITTLGPQLGPLTVPVVIYAVVISTMLFYALKGSFQWNTIPYQSVLIGAIFFISSDSILAFNKFDQPIPQASFLIMITYLAAQFCIVWGILKLNQKK</sequence>
<feature type="transmembrane region" description="Helical" evidence="6">
    <location>
        <begin position="138"/>
        <end position="157"/>
    </location>
</feature>
<evidence type="ECO:0000313" key="8">
    <source>
        <dbReference type="Proteomes" id="UP001319867"/>
    </source>
</evidence>
<dbReference type="InterPro" id="IPR012506">
    <property type="entry name" value="TMEM86B-like"/>
</dbReference>
<dbReference type="RefSeq" id="WP_229316553.1">
    <property type="nucleotide sequence ID" value="NZ_AP025184.1"/>
</dbReference>
<keyword evidence="5 6" id="KW-0472">Membrane</keyword>
<proteinExistence type="inferred from homology"/>
<evidence type="ECO:0000256" key="1">
    <source>
        <dbReference type="ARBA" id="ARBA00004141"/>
    </source>
</evidence>
<evidence type="ECO:0008006" key="9">
    <source>
        <dbReference type="Google" id="ProtNLM"/>
    </source>
</evidence>
<dbReference type="PANTHER" id="PTHR31885">
    <property type="entry name" value="GH04784P"/>
    <property type="match status" value="1"/>
</dbReference>
<feature type="transmembrane region" description="Helical" evidence="6">
    <location>
        <begin position="199"/>
        <end position="217"/>
    </location>
</feature>
<evidence type="ECO:0000256" key="5">
    <source>
        <dbReference type="ARBA" id="ARBA00023136"/>
    </source>
</evidence>
<evidence type="ECO:0000256" key="6">
    <source>
        <dbReference type="SAM" id="Phobius"/>
    </source>
</evidence>
<keyword evidence="8" id="KW-1185">Reference proteome</keyword>
<evidence type="ECO:0000256" key="3">
    <source>
        <dbReference type="ARBA" id="ARBA00022692"/>
    </source>
</evidence>
<evidence type="ECO:0000313" key="7">
    <source>
        <dbReference type="EMBL" id="BDB55164.1"/>
    </source>
</evidence>
<organism evidence="7 8">
    <name type="scientific">Flavobacterium ammoniigenes</name>
    <dbReference type="NCBI Taxonomy" id="1751095"/>
    <lineage>
        <taxon>Bacteria</taxon>
        <taxon>Pseudomonadati</taxon>
        <taxon>Bacteroidota</taxon>
        <taxon>Flavobacteriia</taxon>
        <taxon>Flavobacteriales</taxon>
        <taxon>Flavobacteriaceae</taxon>
        <taxon>Flavobacterium</taxon>
    </lineage>
</organism>
<keyword evidence="4 6" id="KW-1133">Transmembrane helix</keyword>
<name>A0ABN6L480_9FLAO</name>
<dbReference type="Pfam" id="PF07947">
    <property type="entry name" value="YhhN"/>
    <property type="match status" value="1"/>
</dbReference>
<evidence type="ECO:0000256" key="2">
    <source>
        <dbReference type="ARBA" id="ARBA00007375"/>
    </source>
</evidence>
<feature type="transmembrane region" description="Helical" evidence="6">
    <location>
        <begin position="169"/>
        <end position="187"/>
    </location>
</feature>
<dbReference type="EMBL" id="AP025184">
    <property type="protein sequence ID" value="BDB55164.1"/>
    <property type="molecule type" value="Genomic_DNA"/>
</dbReference>
<feature type="transmembrane region" description="Helical" evidence="6">
    <location>
        <begin position="111"/>
        <end position="132"/>
    </location>
</feature>
<comment type="similarity">
    <text evidence="2">Belongs to the TMEM86 family.</text>
</comment>
<protein>
    <recommendedName>
        <fullName evidence="9">Lysoplasmalogenase</fullName>
    </recommendedName>
</protein>
<dbReference type="PANTHER" id="PTHR31885:SF6">
    <property type="entry name" value="GH04784P"/>
    <property type="match status" value="1"/>
</dbReference>
<feature type="transmembrane region" description="Helical" evidence="6">
    <location>
        <begin position="79"/>
        <end position="99"/>
    </location>
</feature>
<evidence type="ECO:0000256" key="4">
    <source>
        <dbReference type="ARBA" id="ARBA00022989"/>
    </source>
</evidence>
<reference evidence="7 8" key="1">
    <citation type="journal article" date="2022" name="Int. J. Syst. Evol. Microbiol.">
        <title>Flavobacterium ammonificans sp. nov. and Flavobacterium ammoniigenes sp. nov., ammonifying bacteria isolated from surface river water.</title>
        <authorList>
            <person name="Watanabe K."/>
            <person name="Kitamura T."/>
            <person name="Ogata Y."/>
            <person name="Shindo C."/>
            <person name="Suda W."/>
        </authorList>
    </citation>
    <scope>NUCLEOTIDE SEQUENCE [LARGE SCALE GENOMIC DNA]</scope>
    <source>
        <strain evidence="7 8">GENT5</strain>
    </source>
</reference>
<accession>A0ABN6L480</accession>
<gene>
    <name evidence="7" type="ORF">GENT5_14690</name>
</gene>
<reference evidence="7 8" key="2">
    <citation type="journal article" date="2022" name="Microorganisms">
        <title>Complete Genome Sequences of Two Flavobacterium ammonificans Strains and a Flavobacterium ammoniigenes Strain of Ammonifying Bacterioplankton Isolated from Surface River Water.</title>
        <authorList>
            <person name="Suda W."/>
            <person name="Ogata Y."/>
            <person name="Shindo C."/>
            <person name="Watanabe K."/>
        </authorList>
    </citation>
    <scope>NUCLEOTIDE SEQUENCE [LARGE SCALE GENOMIC DNA]</scope>
    <source>
        <strain evidence="7 8">GENT5</strain>
    </source>
</reference>
<comment type="subcellular location">
    <subcellularLocation>
        <location evidence="1">Membrane</location>
        <topology evidence="1">Multi-pass membrane protein</topology>
    </subcellularLocation>
</comment>